<name>A0A420BFJ1_SPHD1</name>
<accession>A0A420BFJ1</accession>
<keyword evidence="2" id="KW-1185">Reference proteome</keyword>
<dbReference type="Proteomes" id="UP000286246">
    <property type="component" value="Unassembled WGS sequence"/>
</dbReference>
<proteinExistence type="predicted"/>
<protein>
    <submittedName>
        <fullName evidence="1">Uncharacterized protein</fullName>
    </submittedName>
</protein>
<dbReference type="RefSeq" id="WP_120257238.1">
    <property type="nucleotide sequence ID" value="NZ_RAPY01000001.1"/>
</dbReference>
<dbReference type="OrthoDB" id="1490658at2"/>
<comment type="caution">
    <text evidence="1">The sequence shown here is derived from an EMBL/GenBank/DDBJ whole genome shotgun (WGS) entry which is preliminary data.</text>
</comment>
<gene>
    <name evidence="1" type="ORF">DFQ12_0289</name>
</gene>
<evidence type="ECO:0000313" key="1">
    <source>
        <dbReference type="EMBL" id="RKE55457.1"/>
    </source>
</evidence>
<sequence>MIRFTFFGGILLFCLACNTKGNKDKIGGTDSLAALNAFIAKDSMDLLSHKERKDKQIWINRRLEDYLLGKDSVLPDRSPMALTIDEKGAFLSYRYEGTRSYFPFKLGMKDFNYQDMTLTTVTDSVIDLKMKNGDDFTFVLRRANENGMPDISKSLLQTLLPTKRLQRMSKGSHKVENGIICAERSWSDAAYCMCDSRLFKYKVGYDYPVQTTSGVSKPVYYVGISDHQGGEKTYKMDRRENEILLKDLTSGEVRYILYTDKAGTQNVPVQQ</sequence>
<dbReference type="EMBL" id="RAPY01000001">
    <property type="protein sequence ID" value="RKE55457.1"/>
    <property type="molecule type" value="Genomic_DNA"/>
</dbReference>
<organism evidence="1 2">
    <name type="scientific">Sphingobacterium detergens</name>
    <dbReference type="NCBI Taxonomy" id="1145106"/>
    <lineage>
        <taxon>Bacteria</taxon>
        <taxon>Pseudomonadati</taxon>
        <taxon>Bacteroidota</taxon>
        <taxon>Sphingobacteriia</taxon>
        <taxon>Sphingobacteriales</taxon>
        <taxon>Sphingobacteriaceae</taxon>
        <taxon>Sphingobacterium</taxon>
    </lineage>
</organism>
<reference evidence="1 2" key="1">
    <citation type="submission" date="2018-09" db="EMBL/GenBank/DDBJ databases">
        <title>Genomic Encyclopedia of Type Strains, Phase III (KMG-III): the genomes of soil and plant-associated and newly described type strains.</title>
        <authorList>
            <person name="Whitman W."/>
        </authorList>
    </citation>
    <scope>NUCLEOTIDE SEQUENCE [LARGE SCALE GENOMIC DNA]</scope>
    <source>
        <strain evidence="1 2">CECT 7938</strain>
    </source>
</reference>
<evidence type="ECO:0000313" key="2">
    <source>
        <dbReference type="Proteomes" id="UP000286246"/>
    </source>
</evidence>
<dbReference type="AlphaFoldDB" id="A0A420BFJ1"/>